<dbReference type="AlphaFoldDB" id="A0A841GE55"/>
<organism evidence="1 2">
    <name type="scientific">Thermosipho japonicus</name>
    <dbReference type="NCBI Taxonomy" id="90323"/>
    <lineage>
        <taxon>Bacteria</taxon>
        <taxon>Thermotogati</taxon>
        <taxon>Thermotogota</taxon>
        <taxon>Thermotogae</taxon>
        <taxon>Thermotogales</taxon>
        <taxon>Fervidobacteriaceae</taxon>
        <taxon>Thermosipho</taxon>
    </lineage>
</organism>
<sequence>MRTWKNDPVLFAEKFFNWTAHEAQKTILRAKGQVITIAAGRRFGKSEAMAIDSLFYSFKHPQTIQFIIAPTYDQSTVIFETILKFLSKSPWQGLIEKIKYSPYPILKFLHNSEIHARSADKYHNLRGRKAHRVILDEAAFIKDEAVYEVIEPMLADYNGQMIKISTPYGKNHFWETYMKGLEGVPGYVSFQFPSSANPYISHEFLEAKKSEYGESSLRWRIEYLAEFVDEQDLVFPWHLIDSVVEDYQIPVSKEDNSVYYMGVDVAKYEDWTVIIVLNQDGKLVYFERFNRKPWSYVVNRIADVQKEYNAHGYIDATGVGDPIWEALTEKGVYLEPFKFTSQSKQQIIDTLRGKMENKEIVIPRIPELIDELRYFEYEMRPTGTMKLEARYGYHDDCVMALALAVYGATNKQEAKSFNLDIV</sequence>
<evidence type="ECO:0000313" key="2">
    <source>
        <dbReference type="Proteomes" id="UP000555828"/>
    </source>
</evidence>
<dbReference type="EMBL" id="JACHEX010000001">
    <property type="protein sequence ID" value="MBB6061896.1"/>
    <property type="molecule type" value="Genomic_DNA"/>
</dbReference>
<reference evidence="1 2" key="1">
    <citation type="submission" date="2020-08" db="EMBL/GenBank/DDBJ databases">
        <title>Genomic Encyclopedia of Type Strains, Phase IV (KMG-IV): sequencing the most valuable type-strain genomes for metagenomic binning, comparative biology and taxonomic classification.</title>
        <authorList>
            <person name="Goeker M."/>
        </authorList>
    </citation>
    <scope>NUCLEOTIDE SEQUENCE [LARGE SCALE GENOMIC DNA]</scope>
    <source>
        <strain evidence="1 2">DSM 13481</strain>
    </source>
</reference>
<proteinExistence type="predicted"/>
<protein>
    <submittedName>
        <fullName evidence="1">Phage FluMu gp28-like protein</fullName>
    </submittedName>
</protein>
<dbReference type="Gene3D" id="3.40.50.300">
    <property type="entry name" value="P-loop containing nucleotide triphosphate hydrolases"/>
    <property type="match status" value="1"/>
</dbReference>
<dbReference type="RefSeq" id="WP_184618644.1">
    <property type="nucleotide sequence ID" value="NZ_JACHEX010000001.1"/>
</dbReference>
<evidence type="ECO:0000313" key="1">
    <source>
        <dbReference type="EMBL" id="MBB6061896.1"/>
    </source>
</evidence>
<accession>A0A841GE55</accession>
<dbReference type="Gene3D" id="3.30.420.240">
    <property type="match status" value="1"/>
</dbReference>
<gene>
    <name evidence="1" type="ORF">HNP65_000318</name>
</gene>
<keyword evidence="2" id="KW-1185">Reference proteome</keyword>
<name>A0A841GE55_9BACT</name>
<dbReference type="InterPro" id="IPR027417">
    <property type="entry name" value="P-loop_NTPase"/>
</dbReference>
<dbReference type="Pfam" id="PF03237">
    <property type="entry name" value="Terminase_6N"/>
    <property type="match status" value="1"/>
</dbReference>
<dbReference type="Proteomes" id="UP000555828">
    <property type="component" value="Unassembled WGS sequence"/>
</dbReference>
<comment type="caution">
    <text evidence="1">The sequence shown here is derived from an EMBL/GenBank/DDBJ whole genome shotgun (WGS) entry which is preliminary data.</text>
</comment>